<dbReference type="InterPro" id="IPR036388">
    <property type="entry name" value="WH-like_DNA-bd_sf"/>
</dbReference>
<protein>
    <submittedName>
        <fullName evidence="7">Transcriptional repressor</fullName>
    </submittedName>
</protein>
<name>A0ABT4QKJ6_9BACL</name>
<keyword evidence="8" id="KW-1185">Reference proteome</keyword>
<organism evidence="7 8">
    <name type="scientific">Paenibacillus gyeongsangnamensis</name>
    <dbReference type="NCBI Taxonomy" id="3388067"/>
    <lineage>
        <taxon>Bacteria</taxon>
        <taxon>Bacillati</taxon>
        <taxon>Bacillota</taxon>
        <taxon>Bacilli</taxon>
        <taxon>Bacillales</taxon>
        <taxon>Paenibacillaceae</taxon>
        <taxon>Paenibacillus</taxon>
    </lineage>
</organism>
<dbReference type="RefSeq" id="WP_269885927.1">
    <property type="nucleotide sequence ID" value="NZ_JAQAGZ010000037.1"/>
</dbReference>
<dbReference type="SUPFAM" id="SSF46785">
    <property type="entry name" value="Winged helix' DNA-binding domain"/>
    <property type="match status" value="1"/>
</dbReference>
<evidence type="ECO:0000313" key="8">
    <source>
        <dbReference type="Proteomes" id="UP001527882"/>
    </source>
</evidence>
<dbReference type="InterPro" id="IPR036390">
    <property type="entry name" value="WH_DNA-bd_sf"/>
</dbReference>
<evidence type="ECO:0000256" key="3">
    <source>
        <dbReference type="ARBA" id="ARBA00022833"/>
    </source>
</evidence>
<evidence type="ECO:0000256" key="1">
    <source>
        <dbReference type="ARBA" id="ARBA00007957"/>
    </source>
</evidence>
<dbReference type="PANTHER" id="PTHR33202">
    <property type="entry name" value="ZINC UPTAKE REGULATION PROTEIN"/>
    <property type="match status" value="1"/>
</dbReference>
<proteinExistence type="inferred from homology"/>
<evidence type="ECO:0000313" key="7">
    <source>
        <dbReference type="EMBL" id="MCZ8517399.1"/>
    </source>
</evidence>
<sequence>MKKKGQLTVQRKTIYDIIVNSPDHPTAADVIERLKEQGLSFAYGTVYNSLRYLTDTGMVQELKLEGDAARYDARTEEHQHIVCVECGRVDEVFTEAPASWIQSVAEETGYSIHKEQFLFKGVCASCRATGRPVN</sequence>
<keyword evidence="4" id="KW-0805">Transcription regulation</keyword>
<comment type="caution">
    <text evidence="7">The sequence shown here is derived from an EMBL/GenBank/DDBJ whole genome shotgun (WGS) entry which is preliminary data.</text>
</comment>
<evidence type="ECO:0000256" key="6">
    <source>
        <dbReference type="ARBA" id="ARBA00023163"/>
    </source>
</evidence>
<comment type="similarity">
    <text evidence="1">Belongs to the Fur family.</text>
</comment>
<evidence type="ECO:0000256" key="5">
    <source>
        <dbReference type="ARBA" id="ARBA00023125"/>
    </source>
</evidence>
<dbReference type="PANTHER" id="PTHR33202:SF7">
    <property type="entry name" value="FERRIC UPTAKE REGULATION PROTEIN"/>
    <property type="match status" value="1"/>
</dbReference>
<dbReference type="CDD" id="cd07153">
    <property type="entry name" value="Fur_like"/>
    <property type="match status" value="1"/>
</dbReference>
<dbReference type="Gene3D" id="3.30.1490.190">
    <property type="match status" value="1"/>
</dbReference>
<dbReference type="InterPro" id="IPR043135">
    <property type="entry name" value="Fur_C"/>
</dbReference>
<accession>A0ABT4QKJ6</accession>
<gene>
    <name evidence="7" type="ORF">O9H85_34645</name>
</gene>
<keyword evidence="6" id="KW-0804">Transcription</keyword>
<dbReference type="Proteomes" id="UP001527882">
    <property type="component" value="Unassembled WGS sequence"/>
</dbReference>
<keyword evidence="2" id="KW-0678">Repressor</keyword>
<evidence type="ECO:0000256" key="4">
    <source>
        <dbReference type="ARBA" id="ARBA00023015"/>
    </source>
</evidence>
<dbReference type="Pfam" id="PF01475">
    <property type="entry name" value="FUR"/>
    <property type="match status" value="1"/>
</dbReference>
<evidence type="ECO:0000256" key="2">
    <source>
        <dbReference type="ARBA" id="ARBA00022491"/>
    </source>
</evidence>
<reference evidence="7 8" key="1">
    <citation type="submission" date="2022-12" db="EMBL/GenBank/DDBJ databases">
        <title>Draft genome sequence of Paenibacillus sp. dW9.</title>
        <authorList>
            <person name="Choi E.-W."/>
            <person name="Kim D.-U."/>
        </authorList>
    </citation>
    <scope>NUCLEOTIDE SEQUENCE [LARGE SCALE GENOMIC DNA]</scope>
    <source>
        <strain evidence="8">dW9</strain>
    </source>
</reference>
<dbReference type="Gene3D" id="1.10.10.10">
    <property type="entry name" value="Winged helix-like DNA-binding domain superfamily/Winged helix DNA-binding domain"/>
    <property type="match status" value="1"/>
</dbReference>
<dbReference type="EMBL" id="JAQAGZ010000037">
    <property type="protein sequence ID" value="MCZ8517399.1"/>
    <property type="molecule type" value="Genomic_DNA"/>
</dbReference>
<keyword evidence="3" id="KW-0862">Zinc</keyword>
<keyword evidence="5" id="KW-0238">DNA-binding</keyword>
<dbReference type="InterPro" id="IPR002481">
    <property type="entry name" value="FUR"/>
</dbReference>